<evidence type="ECO:0000256" key="6">
    <source>
        <dbReference type="ARBA" id="ARBA00022676"/>
    </source>
</evidence>
<evidence type="ECO:0000256" key="12">
    <source>
        <dbReference type="ARBA" id="ARBA00023136"/>
    </source>
</evidence>
<comment type="pathway">
    <text evidence="3">Protein modification; protein glycosylation.</text>
</comment>
<dbReference type="OrthoDB" id="2369748at2"/>
<comment type="similarity">
    <text evidence="4">Belongs to the glycosyltransferase 2 family.</text>
</comment>
<evidence type="ECO:0000256" key="9">
    <source>
        <dbReference type="ARBA" id="ARBA00022824"/>
    </source>
</evidence>
<evidence type="ECO:0000256" key="13">
    <source>
        <dbReference type="ARBA" id="ARBA00045097"/>
    </source>
</evidence>
<evidence type="ECO:0000256" key="3">
    <source>
        <dbReference type="ARBA" id="ARBA00004922"/>
    </source>
</evidence>
<proteinExistence type="inferred from homology"/>
<dbReference type="EMBL" id="VIGW01000003">
    <property type="protein sequence ID" value="TWS20066.1"/>
    <property type="molecule type" value="Genomic_DNA"/>
</dbReference>
<dbReference type="EC" id="2.4.1.117" evidence="5"/>
<evidence type="ECO:0000313" key="17">
    <source>
        <dbReference type="EMBL" id="TWS20066.1"/>
    </source>
</evidence>
<keyword evidence="12 14" id="KW-0472">Membrane</keyword>
<comment type="caution">
    <text evidence="17">The sequence shown here is derived from an EMBL/GenBank/DDBJ whole genome shotgun (WGS) entry which is preliminary data.</text>
</comment>
<reference evidence="17 18" key="1">
    <citation type="submission" date="2019-06" db="EMBL/GenBank/DDBJ databases">
        <title>Tsukamurella conjunctivitidis sp. nov., Tsukamurella assacharolytica sp. nov. and Tsukamurella sputae sp. nov. isolated from patients with conjunctivitis, bacteraemia (lymphoma) and respiratory infection (sputum) in Hong Kong.</title>
        <authorList>
            <person name="Teng J.L.L."/>
            <person name="Lee H.H."/>
            <person name="Fong J.Y.H."/>
            <person name="Fok K.M.N."/>
            <person name="Lau S.K.P."/>
            <person name="Woo P.C.Y."/>
        </authorList>
    </citation>
    <scope>NUCLEOTIDE SEQUENCE [LARGE SCALE GENOMIC DNA]</scope>
    <source>
        <strain evidence="17 18">HKU71</strain>
    </source>
</reference>
<feature type="domain" description="GtrA/DPMS transmembrane" evidence="16">
    <location>
        <begin position="290"/>
        <end position="406"/>
    </location>
</feature>
<dbReference type="GO" id="GO:0016020">
    <property type="term" value="C:membrane"/>
    <property type="evidence" value="ECO:0007669"/>
    <property type="project" value="UniProtKB-SubCell"/>
</dbReference>
<keyword evidence="11 14" id="KW-1133">Transmembrane helix</keyword>
<evidence type="ECO:0000256" key="5">
    <source>
        <dbReference type="ARBA" id="ARBA00012583"/>
    </source>
</evidence>
<protein>
    <recommendedName>
        <fullName evidence="5">dolichyl-phosphate beta-glucosyltransferase</fullName>
        <ecNumber evidence="5">2.4.1.117</ecNumber>
    </recommendedName>
</protein>
<evidence type="ECO:0000256" key="7">
    <source>
        <dbReference type="ARBA" id="ARBA00022679"/>
    </source>
</evidence>
<evidence type="ECO:0000256" key="11">
    <source>
        <dbReference type="ARBA" id="ARBA00022989"/>
    </source>
</evidence>
<keyword evidence="8 14" id="KW-0812">Transmembrane</keyword>
<dbReference type="AlphaFoldDB" id="A0A5C5RBH0"/>
<keyword evidence="7 17" id="KW-0808">Transferase</keyword>
<dbReference type="InterPro" id="IPR007267">
    <property type="entry name" value="GtrA_DPMS_TM"/>
</dbReference>
<dbReference type="PANTHER" id="PTHR10859:SF91">
    <property type="entry name" value="DOLICHYL-PHOSPHATE BETA-GLUCOSYLTRANSFERASE"/>
    <property type="match status" value="1"/>
</dbReference>
<feature type="domain" description="Glycosyltransferase 2-like" evidence="15">
    <location>
        <begin position="29"/>
        <end position="195"/>
    </location>
</feature>
<evidence type="ECO:0000256" key="8">
    <source>
        <dbReference type="ARBA" id="ARBA00022692"/>
    </source>
</evidence>
<sequence>MTTEIAPGPMVAAPLDGPEPAETAPVLDIVIPVYNEAHTIAHCVETLRAYLDASVGIPARITIADNASTDDTLRVAHALAAALDGVRVVHLDAKGRGRALRRVWEQSDARVLVYMDVDLSTDLKALHPLVAPLLSGHSDLAIGTRLGRGANVVRGPKREFISRGYNLLLHTALRVRFSDAQCGFKAIRTDVARQLLPLVEDGEWFFDTELLVLAERAGLRIHEVPVDWTDDPDSRVDIADTVRKDLRGVLRVGRALGRGALPLDDVRRALGRGEPQLAGVPHNMVGQLARFAAVGVASTVAYAALYLVLHPAIGAQGANFAALLITAVGNIAANRSFTFGVRGREGAARDHLLGLVVFLLTWALTSCSLAALAHIAPHASRELQLAVLVVANLVATITRFLGMRLIFRSAGAPKAGPQ</sequence>
<evidence type="ECO:0000256" key="1">
    <source>
        <dbReference type="ARBA" id="ARBA00004141"/>
    </source>
</evidence>
<organism evidence="17 18">
    <name type="scientific">Tsukamurella asaccharolytica</name>
    <dbReference type="NCBI Taxonomy" id="2592067"/>
    <lineage>
        <taxon>Bacteria</taxon>
        <taxon>Bacillati</taxon>
        <taxon>Actinomycetota</taxon>
        <taxon>Actinomycetes</taxon>
        <taxon>Mycobacteriales</taxon>
        <taxon>Tsukamurellaceae</taxon>
        <taxon>Tsukamurella</taxon>
    </lineage>
</organism>
<keyword evidence="18" id="KW-1185">Reference proteome</keyword>
<evidence type="ECO:0000313" key="18">
    <source>
        <dbReference type="Proteomes" id="UP000317291"/>
    </source>
</evidence>
<dbReference type="InterPro" id="IPR035518">
    <property type="entry name" value="DPG_synthase"/>
</dbReference>
<dbReference type="CDD" id="cd04188">
    <property type="entry name" value="DPG_synthase"/>
    <property type="match status" value="1"/>
</dbReference>
<keyword evidence="9" id="KW-0256">Endoplasmic reticulum</keyword>
<evidence type="ECO:0000256" key="4">
    <source>
        <dbReference type="ARBA" id="ARBA00006739"/>
    </source>
</evidence>
<feature type="transmembrane region" description="Helical" evidence="14">
    <location>
        <begin position="288"/>
        <end position="307"/>
    </location>
</feature>
<keyword evidence="10" id="KW-0735">Signal-anchor</keyword>
<evidence type="ECO:0000256" key="2">
    <source>
        <dbReference type="ARBA" id="ARBA00004389"/>
    </source>
</evidence>
<gene>
    <name evidence="17" type="ORF">FK529_07975</name>
</gene>
<dbReference type="InterPro" id="IPR001173">
    <property type="entry name" value="Glyco_trans_2-like"/>
</dbReference>
<dbReference type="Pfam" id="PF00535">
    <property type="entry name" value="Glycos_transf_2"/>
    <property type="match status" value="1"/>
</dbReference>
<accession>A0A5C5RBH0</accession>
<evidence type="ECO:0000256" key="10">
    <source>
        <dbReference type="ARBA" id="ARBA00022968"/>
    </source>
</evidence>
<comment type="subcellular location">
    <subcellularLocation>
        <location evidence="2">Endoplasmic reticulum membrane</location>
        <topology evidence="2">Single-pass membrane protein</topology>
    </subcellularLocation>
    <subcellularLocation>
        <location evidence="1">Membrane</location>
        <topology evidence="1">Multi-pass membrane protein</topology>
    </subcellularLocation>
</comment>
<dbReference type="InterPro" id="IPR029044">
    <property type="entry name" value="Nucleotide-diphossugar_trans"/>
</dbReference>
<dbReference type="GO" id="GO:0006487">
    <property type="term" value="P:protein N-linked glycosylation"/>
    <property type="evidence" value="ECO:0007669"/>
    <property type="project" value="TreeGrafter"/>
</dbReference>
<dbReference type="GO" id="GO:0000271">
    <property type="term" value="P:polysaccharide biosynthetic process"/>
    <property type="evidence" value="ECO:0007669"/>
    <property type="project" value="InterPro"/>
</dbReference>
<evidence type="ECO:0000256" key="14">
    <source>
        <dbReference type="SAM" id="Phobius"/>
    </source>
</evidence>
<feature type="transmembrane region" description="Helical" evidence="14">
    <location>
        <begin position="352"/>
        <end position="377"/>
    </location>
</feature>
<dbReference type="SUPFAM" id="SSF53448">
    <property type="entry name" value="Nucleotide-diphospho-sugar transferases"/>
    <property type="match status" value="1"/>
</dbReference>
<feature type="transmembrane region" description="Helical" evidence="14">
    <location>
        <begin position="313"/>
        <end position="332"/>
    </location>
</feature>
<keyword evidence="6" id="KW-0328">Glycosyltransferase</keyword>
<evidence type="ECO:0000259" key="16">
    <source>
        <dbReference type="Pfam" id="PF04138"/>
    </source>
</evidence>
<name>A0A5C5RBH0_9ACTN</name>
<dbReference type="Proteomes" id="UP000317291">
    <property type="component" value="Unassembled WGS sequence"/>
</dbReference>
<dbReference type="PANTHER" id="PTHR10859">
    <property type="entry name" value="GLYCOSYL TRANSFERASE"/>
    <property type="match status" value="1"/>
</dbReference>
<dbReference type="Pfam" id="PF04138">
    <property type="entry name" value="GtrA_DPMS_TM"/>
    <property type="match status" value="1"/>
</dbReference>
<dbReference type="GO" id="GO:0004581">
    <property type="term" value="F:dolichyl-phosphate beta-glucosyltransferase activity"/>
    <property type="evidence" value="ECO:0007669"/>
    <property type="project" value="UniProtKB-EC"/>
</dbReference>
<feature type="transmembrane region" description="Helical" evidence="14">
    <location>
        <begin position="383"/>
        <end position="401"/>
    </location>
</feature>
<evidence type="ECO:0000259" key="15">
    <source>
        <dbReference type="Pfam" id="PF00535"/>
    </source>
</evidence>
<dbReference type="Gene3D" id="3.90.550.10">
    <property type="entry name" value="Spore Coat Polysaccharide Biosynthesis Protein SpsA, Chain A"/>
    <property type="match status" value="1"/>
</dbReference>
<comment type="catalytic activity">
    <reaction evidence="13">
        <text>a di-trans,poly-cis-dolichyl phosphate + UDP-alpha-D-glucose = a di-trans,poly-cis-dolichyl beta-D-glucosyl phosphate + UDP</text>
        <dbReference type="Rhea" id="RHEA:15401"/>
        <dbReference type="Rhea" id="RHEA-COMP:19498"/>
        <dbReference type="Rhea" id="RHEA-COMP:19502"/>
        <dbReference type="ChEBI" id="CHEBI:57525"/>
        <dbReference type="ChEBI" id="CHEBI:57683"/>
        <dbReference type="ChEBI" id="CHEBI:58223"/>
        <dbReference type="ChEBI" id="CHEBI:58885"/>
        <dbReference type="EC" id="2.4.1.117"/>
    </reaction>
    <physiologicalReaction direction="left-to-right" evidence="13">
        <dbReference type="Rhea" id="RHEA:15402"/>
    </physiologicalReaction>
</comment>